<dbReference type="Pfam" id="PF14321">
    <property type="entry name" value="DUF4382"/>
    <property type="match status" value="1"/>
</dbReference>
<dbReference type="AlphaFoldDB" id="A0A1W1YHL3"/>
<dbReference type="InterPro" id="IPR025491">
    <property type="entry name" value="DUF4382"/>
</dbReference>
<dbReference type="EMBL" id="FWXO01000001">
    <property type="protein sequence ID" value="SMC35612.1"/>
    <property type="molecule type" value="Genomic_DNA"/>
</dbReference>
<evidence type="ECO:0000259" key="1">
    <source>
        <dbReference type="Pfam" id="PF14321"/>
    </source>
</evidence>
<accession>A0A1W1YHL3</accession>
<dbReference type="RefSeq" id="WP_084059804.1">
    <property type="nucleotide sequence ID" value="NZ_FWXO01000001.1"/>
</dbReference>
<keyword evidence="3" id="KW-1185">Reference proteome</keyword>
<dbReference type="OrthoDB" id="1415350at2"/>
<organism evidence="2 3">
    <name type="scientific">Cellulophaga tyrosinoxydans</name>
    <dbReference type="NCBI Taxonomy" id="504486"/>
    <lineage>
        <taxon>Bacteria</taxon>
        <taxon>Pseudomonadati</taxon>
        <taxon>Bacteroidota</taxon>
        <taxon>Flavobacteriia</taxon>
        <taxon>Flavobacteriales</taxon>
        <taxon>Flavobacteriaceae</taxon>
        <taxon>Cellulophaga</taxon>
    </lineage>
</organism>
<dbReference type="STRING" id="504486.SAMN05660703_0494"/>
<name>A0A1W1YHL3_9FLAO</name>
<protein>
    <recommendedName>
        <fullName evidence="1">DUF4382 domain-containing protein</fullName>
    </recommendedName>
</protein>
<proteinExistence type="predicted"/>
<evidence type="ECO:0000313" key="2">
    <source>
        <dbReference type="EMBL" id="SMC35612.1"/>
    </source>
</evidence>
<sequence length="313" mass="33430">MKKSIFKIGMLALVLALGSCEKDKMDTNTEKQNTEVSITDAPIDNANVSAAFVTIADVKIDGVSIEGFNTTTVDLLKLQNGKKLSLGNLDLNVGAVSNITLVLDYAQDQNGNAPGCYVQTINGTKHELISTVSEIKINDKVDIITNTANEIVIDFDLRKTIIASGSSANDQYDFASATELSSGLRLVNNAKAGSISGTVSDNENTSEKIIVYAYKKGTYTASESQSQGASGIIFANAVTSATVNSFSGAYQVNFLKEGDYEFHFASYSDTDNDGKFEYEGMLSVESLTNVKLNAIKVSSKINLNLSVKVTGKS</sequence>
<dbReference type="Proteomes" id="UP000192360">
    <property type="component" value="Unassembled WGS sequence"/>
</dbReference>
<evidence type="ECO:0000313" key="3">
    <source>
        <dbReference type="Proteomes" id="UP000192360"/>
    </source>
</evidence>
<reference evidence="2 3" key="1">
    <citation type="submission" date="2017-04" db="EMBL/GenBank/DDBJ databases">
        <authorList>
            <person name="Afonso C.L."/>
            <person name="Miller P.J."/>
            <person name="Scott M.A."/>
            <person name="Spackman E."/>
            <person name="Goraichik I."/>
            <person name="Dimitrov K.M."/>
            <person name="Suarez D.L."/>
            <person name="Swayne D.E."/>
        </authorList>
    </citation>
    <scope>NUCLEOTIDE SEQUENCE [LARGE SCALE GENOMIC DNA]</scope>
    <source>
        <strain evidence="2 3">DSM 21164</strain>
    </source>
</reference>
<dbReference type="PROSITE" id="PS51257">
    <property type="entry name" value="PROKAR_LIPOPROTEIN"/>
    <property type="match status" value="1"/>
</dbReference>
<gene>
    <name evidence="2" type="ORF">SAMN05660703_0494</name>
</gene>
<feature type="domain" description="DUF4382" evidence="1">
    <location>
        <begin position="35"/>
        <end position="173"/>
    </location>
</feature>